<dbReference type="AlphaFoldDB" id="X1EVH9"/>
<evidence type="ECO:0000313" key="1">
    <source>
        <dbReference type="EMBL" id="GAH36562.1"/>
    </source>
</evidence>
<organism evidence="1">
    <name type="scientific">marine sediment metagenome</name>
    <dbReference type="NCBI Taxonomy" id="412755"/>
    <lineage>
        <taxon>unclassified sequences</taxon>
        <taxon>metagenomes</taxon>
        <taxon>ecological metagenomes</taxon>
    </lineage>
</organism>
<dbReference type="EMBL" id="BARU01005450">
    <property type="protein sequence ID" value="GAH36562.1"/>
    <property type="molecule type" value="Genomic_DNA"/>
</dbReference>
<proteinExistence type="predicted"/>
<name>X1EVH9_9ZZZZ</name>
<accession>X1EVH9</accession>
<feature type="non-terminal residue" evidence="1">
    <location>
        <position position="1"/>
    </location>
</feature>
<dbReference type="InterPro" id="IPR043502">
    <property type="entry name" value="DNA/RNA_pol_sf"/>
</dbReference>
<dbReference type="InterPro" id="IPR023211">
    <property type="entry name" value="DNA_pol_palm_dom_sf"/>
</dbReference>
<sequence length="175" mass="19266">WQTWTQLMGVLLKEAGAEEHQNSMPAVCAHVTDYARMRLWQMIKIVGRENVVYCDTDCLIVPSKAVGRLQSFLNPTALGKLKIEGTTTDLVIHGPKDYVWGGERVLKGIRSNATQIDDTTFEQALFPGLNSLLGGVEEGMIPITEITKRIDRTYRKGTVQAGGFVSPFALVSSAI</sequence>
<dbReference type="Gene3D" id="3.90.1600.10">
    <property type="entry name" value="Palm domain of DNA polymerase"/>
    <property type="match status" value="1"/>
</dbReference>
<comment type="caution">
    <text evidence="1">The sequence shown here is derived from an EMBL/GenBank/DDBJ whole genome shotgun (WGS) entry which is preliminary data.</text>
</comment>
<protein>
    <submittedName>
        <fullName evidence="1">Uncharacterized protein</fullName>
    </submittedName>
</protein>
<gene>
    <name evidence="1" type="ORF">S03H2_10618</name>
</gene>
<dbReference type="SUPFAM" id="SSF56672">
    <property type="entry name" value="DNA/RNA polymerases"/>
    <property type="match status" value="1"/>
</dbReference>
<reference evidence="1" key="1">
    <citation type="journal article" date="2014" name="Front. Microbiol.">
        <title>High frequency of phylogenetically diverse reductive dehalogenase-homologous genes in deep subseafloor sedimentary metagenomes.</title>
        <authorList>
            <person name="Kawai M."/>
            <person name="Futagami T."/>
            <person name="Toyoda A."/>
            <person name="Takaki Y."/>
            <person name="Nishi S."/>
            <person name="Hori S."/>
            <person name="Arai W."/>
            <person name="Tsubouchi T."/>
            <person name="Morono Y."/>
            <person name="Uchiyama I."/>
            <person name="Ito T."/>
            <person name="Fujiyama A."/>
            <person name="Inagaki F."/>
            <person name="Takami H."/>
        </authorList>
    </citation>
    <scope>NUCLEOTIDE SEQUENCE</scope>
    <source>
        <strain evidence="1">Expedition CK06-06</strain>
    </source>
</reference>